<keyword evidence="8" id="KW-0378">Hydrolase</keyword>
<evidence type="ECO:0000256" key="1">
    <source>
        <dbReference type="ARBA" id="ARBA00022669"/>
    </source>
</evidence>
<feature type="disulfide bond" evidence="4">
    <location>
        <begin position="101"/>
        <end position="161"/>
    </location>
</feature>
<dbReference type="PANTHER" id="PTHR22595:SF79">
    <property type="entry name" value="CHITINASE 12"/>
    <property type="match status" value="1"/>
</dbReference>
<evidence type="ECO:0000256" key="6">
    <source>
        <dbReference type="SAM" id="SignalP"/>
    </source>
</evidence>
<dbReference type="InterPro" id="IPR001002">
    <property type="entry name" value="Chitin-bd_1"/>
</dbReference>
<accession>A0A2P5EQA8</accession>
<dbReference type="GO" id="GO:0004568">
    <property type="term" value="F:chitinase activity"/>
    <property type="evidence" value="ECO:0007669"/>
    <property type="project" value="InterPro"/>
</dbReference>
<feature type="disulfide bond" evidence="4 5">
    <location>
        <begin position="42"/>
        <end position="56"/>
    </location>
</feature>
<name>A0A2P5EQA8_TREOI</name>
<dbReference type="STRING" id="63057.A0A2P5EQA8"/>
<feature type="chain" id="PRO_5015123946" evidence="6">
    <location>
        <begin position="22"/>
        <end position="311"/>
    </location>
</feature>
<evidence type="ECO:0000256" key="3">
    <source>
        <dbReference type="ARBA" id="ARBA00023157"/>
    </source>
</evidence>
<dbReference type="Gene3D" id="1.10.530.10">
    <property type="match status" value="1"/>
</dbReference>
<dbReference type="PROSITE" id="PS00774">
    <property type="entry name" value="CHITINASE_19_2"/>
    <property type="match status" value="1"/>
</dbReference>
<dbReference type="PANTHER" id="PTHR22595">
    <property type="entry name" value="CHITINASE-RELATED"/>
    <property type="match status" value="1"/>
</dbReference>
<dbReference type="GO" id="GO:0008061">
    <property type="term" value="F:chitin binding"/>
    <property type="evidence" value="ECO:0007669"/>
    <property type="project" value="UniProtKB-UniRule"/>
</dbReference>
<keyword evidence="2" id="KW-0611">Plant defense</keyword>
<keyword evidence="9" id="KW-1185">Reference proteome</keyword>
<protein>
    <submittedName>
        <fullName evidence="8">Glycoside hydrolase</fullName>
    </submittedName>
</protein>
<evidence type="ECO:0000259" key="7">
    <source>
        <dbReference type="PROSITE" id="PS50941"/>
    </source>
</evidence>
<dbReference type="Pfam" id="PF00182">
    <property type="entry name" value="Glyco_hydro_19"/>
    <property type="match status" value="1"/>
</dbReference>
<keyword evidence="1 5" id="KW-0147">Chitin-binding</keyword>
<dbReference type="SUPFAM" id="SSF53955">
    <property type="entry name" value="Lysozyme-like"/>
    <property type="match status" value="1"/>
</dbReference>
<feature type="disulfide bond" evidence="4 5">
    <location>
        <begin position="37"/>
        <end position="49"/>
    </location>
</feature>
<dbReference type="OrthoDB" id="5985073at2759"/>
<proteinExistence type="predicted"/>
<dbReference type="PIRSF" id="PIRSF001060">
    <property type="entry name" value="Endochitinase"/>
    <property type="match status" value="1"/>
</dbReference>
<dbReference type="InterPro" id="IPR000726">
    <property type="entry name" value="Glyco_hydro_19_cat"/>
</dbReference>
<evidence type="ECO:0000256" key="2">
    <source>
        <dbReference type="ARBA" id="ARBA00022821"/>
    </source>
</evidence>
<dbReference type="GO" id="GO:0016998">
    <property type="term" value="P:cell wall macromolecule catabolic process"/>
    <property type="evidence" value="ECO:0007669"/>
    <property type="project" value="InterPro"/>
</dbReference>
<dbReference type="InterPro" id="IPR023346">
    <property type="entry name" value="Lysozyme-like_dom_sf"/>
</dbReference>
<dbReference type="GO" id="GO:0006032">
    <property type="term" value="P:chitin catabolic process"/>
    <property type="evidence" value="ECO:0007669"/>
    <property type="project" value="InterPro"/>
</dbReference>
<dbReference type="EMBL" id="JXTC01000114">
    <property type="protein sequence ID" value="PON87706.1"/>
    <property type="molecule type" value="Genomic_DNA"/>
</dbReference>
<dbReference type="CDD" id="cd00325">
    <property type="entry name" value="chitinase_GH19"/>
    <property type="match status" value="1"/>
</dbReference>
<dbReference type="InterPro" id="IPR016283">
    <property type="entry name" value="Glyco_hydro_19"/>
</dbReference>
<feature type="signal peptide" evidence="6">
    <location>
        <begin position="1"/>
        <end position="21"/>
    </location>
</feature>
<dbReference type="Proteomes" id="UP000237000">
    <property type="component" value="Unassembled WGS sequence"/>
</dbReference>
<evidence type="ECO:0000313" key="8">
    <source>
        <dbReference type="EMBL" id="PON87706.1"/>
    </source>
</evidence>
<reference evidence="9" key="1">
    <citation type="submission" date="2016-06" db="EMBL/GenBank/DDBJ databases">
        <title>Parallel loss of symbiosis genes in relatives of nitrogen-fixing non-legume Parasponia.</title>
        <authorList>
            <person name="Van Velzen R."/>
            <person name="Holmer R."/>
            <person name="Bu F."/>
            <person name="Rutten L."/>
            <person name="Van Zeijl A."/>
            <person name="Liu W."/>
            <person name="Santuari L."/>
            <person name="Cao Q."/>
            <person name="Sharma T."/>
            <person name="Shen D."/>
            <person name="Roswanjaya Y."/>
            <person name="Wardhani T."/>
            <person name="Kalhor M.S."/>
            <person name="Jansen J."/>
            <person name="Van den Hoogen J."/>
            <person name="Gungor B."/>
            <person name="Hartog M."/>
            <person name="Hontelez J."/>
            <person name="Verver J."/>
            <person name="Yang W.-C."/>
            <person name="Schijlen E."/>
            <person name="Repin R."/>
            <person name="Schilthuizen M."/>
            <person name="Schranz E."/>
            <person name="Heidstra R."/>
            <person name="Miyata K."/>
            <person name="Fedorova E."/>
            <person name="Kohlen W."/>
            <person name="Bisseling T."/>
            <person name="Smit S."/>
            <person name="Geurts R."/>
        </authorList>
    </citation>
    <scope>NUCLEOTIDE SEQUENCE [LARGE SCALE GENOMIC DNA]</scope>
    <source>
        <strain evidence="9">cv. RG33-2</strain>
    </source>
</reference>
<feature type="disulfide bond" evidence="4 5">
    <location>
        <begin position="61"/>
        <end position="65"/>
    </location>
</feature>
<sequence>MKYLAILLILSFALILGIVSAERIDHKCGPSFGNPACGCGRCCSIYNYCGSRIDYCGAGSCQYQCGSGALLLSTVLQSDNAMTKIISKSLFDEMFKHRTDCHTQGFYNYDAFITAATSFPAFGTTGDVATRKRELAAFFAQTSQLTTGHNSNDEPHAWGYCNINGTTLATTENENDYCTSSHWPCASGKKYSGRGPIQLTNNYNYGLAGKALEVDLINNPELVATDPIVSFKTAIWFWMTKHNNKPSCHDIAINANSEAKSQVPSYAVITNIINGNSGHRSSLDQSNAATTSIGYYKRYCDVLKVSYGNLI</sequence>
<keyword evidence="6" id="KW-0732">Signal</keyword>
<dbReference type="PROSITE" id="PS50941">
    <property type="entry name" value="CHIT_BIND_I_2"/>
    <property type="match status" value="1"/>
</dbReference>
<dbReference type="SUPFAM" id="SSF57016">
    <property type="entry name" value="Plant lectins/antimicrobial peptides"/>
    <property type="match status" value="1"/>
</dbReference>
<feature type="domain" description="Chitin-binding type-1" evidence="7">
    <location>
        <begin position="25"/>
        <end position="67"/>
    </location>
</feature>
<dbReference type="FunFam" id="3.30.20.10:FF:000001">
    <property type="entry name" value="Endochitinase (Chitinase)"/>
    <property type="match status" value="1"/>
</dbReference>
<organism evidence="8 9">
    <name type="scientific">Trema orientale</name>
    <name type="common">Charcoal tree</name>
    <name type="synonym">Celtis orientalis</name>
    <dbReference type="NCBI Taxonomy" id="63057"/>
    <lineage>
        <taxon>Eukaryota</taxon>
        <taxon>Viridiplantae</taxon>
        <taxon>Streptophyta</taxon>
        <taxon>Embryophyta</taxon>
        <taxon>Tracheophyta</taxon>
        <taxon>Spermatophyta</taxon>
        <taxon>Magnoliopsida</taxon>
        <taxon>eudicotyledons</taxon>
        <taxon>Gunneridae</taxon>
        <taxon>Pentapetalae</taxon>
        <taxon>rosids</taxon>
        <taxon>fabids</taxon>
        <taxon>Rosales</taxon>
        <taxon>Cannabaceae</taxon>
        <taxon>Trema</taxon>
    </lineage>
</organism>
<dbReference type="InterPro" id="IPR036861">
    <property type="entry name" value="Endochitinase-like_sf"/>
</dbReference>
<keyword evidence="3 4" id="KW-1015">Disulfide bond</keyword>
<dbReference type="GO" id="GO:0005975">
    <property type="term" value="P:carbohydrate metabolic process"/>
    <property type="evidence" value="ECO:0007669"/>
    <property type="project" value="InterPro"/>
</dbReference>
<gene>
    <name evidence="8" type="ORF">TorRG33x02_165500</name>
</gene>
<evidence type="ECO:0000256" key="4">
    <source>
        <dbReference type="PIRSR" id="PIRSR001060-2"/>
    </source>
</evidence>
<evidence type="ECO:0000313" key="9">
    <source>
        <dbReference type="Proteomes" id="UP000237000"/>
    </source>
</evidence>
<dbReference type="AlphaFoldDB" id="A0A2P5EQA8"/>
<dbReference type="CDD" id="cd00035">
    <property type="entry name" value="ChtBD1"/>
    <property type="match status" value="1"/>
</dbReference>
<comment type="caution">
    <text evidence="8">The sequence shown here is derived from an EMBL/GenBank/DDBJ whole genome shotgun (WGS) entry which is preliminary data.</text>
</comment>
<feature type="disulfide bond" evidence="4">
    <location>
        <begin position="178"/>
        <end position="185"/>
    </location>
</feature>
<dbReference type="Gene3D" id="3.30.60.10">
    <property type="entry name" value="Endochitinase-like"/>
    <property type="match status" value="1"/>
</dbReference>
<feature type="disulfide bond" evidence="4 5">
    <location>
        <begin position="28"/>
        <end position="43"/>
    </location>
</feature>
<evidence type="ECO:0000256" key="5">
    <source>
        <dbReference type="PROSITE-ProRule" id="PRU00261"/>
    </source>
</evidence>
<dbReference type="Gene3D" id="3.30.20.10">
    <property type="entry name" value="Endochitinase, domain 2"/>
    <property type="match status" value="1"/>
</dbReference>
<dbReference type="InParanoid" id="A0A2P5EQA8"/>
<dbReference type="GO" id="GO:0050832">
    <property type="term" value="P:defense response to fungus"/>
    <property type="evidence" value="ECO:0007669"/>
    <property type="project" value="UniProtKB-ARBA"/>
</dbReference>